<dbReference type="InterPro" id="IPR004155">
    <property type="entry name" value="PBS_lyase_HEAT"/>
</dbReference>
<evidence type="ECO:0000313" key="3">
    <source>
        <dbReference type="EMBL" id="SHK63095.1"/>
    </source>
</evidence>
<dbReference type="InterPro" id="IPR011989">
    <property type="entry name" value="ARM-like"/>
</dbReference>
<dbReference type="SUPFAM" id="SSF48371">
    <property type="entry name" value="ARM repeat"/>
    <property type="match status" value="1"/>
</dbReference>
<evidence type="ECO:0000256" key="1">
    <source>
        <dbReference type="SAM" id="MobiDB-lite"/>
    </source>
</evidence>
<dbReference type="SMART" id="SM00567">
    <property type="entry name" value="EZ_HEAT"/>
    <property type="match status" value="1"/>
</dbReference>
<dbReference type="InterPro" id="IPR016024">
    <property type="entry name" value="ARM-type_fold"/>
</dbReference>
<keyword evidence="2" id="KW-0732">Signal</keyword>
<evidence type="ECO:0000256" key="2">
    <source>
        <dbReference type="SAM" id="SignalP"/>
    </source>
</evidence>
<name>A0A1M6U1H3_9BACT</name>
<sequence>MKEIVRFVSLCLMSAVLAALWGCATVQQTESNAGARLEEPQEQVQAPAPKPAEQAQKQAVQPTKKAAASAGAADAKKQKTLAAIRSMSTLGDMAIQHLTEMSTMRDRDVRLAAIDALGGIDSPCALDPIITALSDDERMVREKAVTFLIYRGPELTRVHVDRLTNIMRNAHKCWPDPAMEGGTIYASHFAGKVLSKAESPFISPELAREGYEAMVHY</sequence>
<dbReference type="AlphaFoldDB" id="A0A1M6U1H3"/>
<feature type="region of interest" description="Disordered" evidence="1">
    <location>
        <begin position="34"/>
        <end position="72"/>
    </location>
</feature>
<feature type="signal peptide" evidence="2">
    <location>
        <begin position="1"/>
        <end position="18"/>
    </location>
</feature>
<accession>A0A1M6U1H3</accession>
<reference evidence="4" key="1">
    <citation type="submission" date="2016-11" db="EMBL/GenBank/DDBJ databases">
        <authorList>
            <person name="Varghese N."/>
            <person name="Submissions S."/>
        </authorList>
    </citation>
    <scope>NUCLEOTIDE SEQUENCE [LARGE SCALE GENOMIC DNA]</scope>
    <source>
        <strain evidence="4">DSM 16219</strain>
    </source>
</reference>
<dbReference type="Gene3D" id="1.25.10.10">
    <property type="entry name" value="Leucine-rich Repeat Variant"/>
    <property type="match status" value="1"/>
</dbReference>
<dbReference type="RefSeq" id="WP_073477829.1">
    <property type="nucleotide sequence ID" value="NZ_FQZU01000029.1"/>
</dbReference>
<organism evidence="3 4">
    <name type="scientific">Desulfatibacillum alkenivorans DSM 16219</name>
    <dbReference type="NCBI Taxonomy" id="1121393"/>
    <lineage>
        <taxon>Bacteria</taxon>
        <taxon>Pseudomonadati</taxon>
        <taxon>Thermodesulfobacteriota</taxon>
        <taxon>Desulfobacteria</taxon>
        <taxon>Desulfobacterales</taxon>
        <taxon>Desulfatibacillaceae</taxon>
        <taxon>Desulfatibacillum</taxon>
    </lineage>
</organism>
<dbReference type="EMBL" id="FQZU01000029">
    <property type="protein sequence ID" value="SHK63095.1"/>
    <property type="molecule type" value="Genomic_DNA"/>
</dbReference>
<dbReference type="Pfam" id="PF13646">
    <property type="entry name" value="HEAT_2"/>
    <property type="match status" value="1"/>
</dbReference>
<dbReference type="Proteomes" id="UP000183994">
    <property type="component" value="Unassembled WGS sequence"/>
</dbReference>
<evidence type="ECO:0000313" key="4">
    <source>
        <dbReference type="Proteomes" id="UP000183994"/>
    </source>
</evidence>
<proteinExistence type="predicted"/>
<gene>
    <name evidence="3" type="ORF">SAMN02745216_03788</name>
</gene>
<feature type="compositionally biased region" description="Low complexity" evidence="1">
    <location>
        <begin position="42"/>
        <end position="72"/>
    </location>
</feature>
<keyword evidence="4" id="KW-1185">Reference proteome</keyword>
<protein>
    <submittedName>
        <fullName evidence="3">HEAT repeat-containing protein</fullName>
    </submittedName>
</protein>
<feature type="chain" id="PRO_5012296931" evidence="2">
    <location>
        <begin position="19"/>
        <end position="217"/>
    </location>
</feature>